<dbReference type="OrthoDB" id="3819922at2"/>
<proteinExistence type="predicted"/>
<dbReference type="PANTHER" id="PTHR37807:SF3">
    <property type="entry name" value="OS07G0160300 PROTEIN"/>
    <property type="match status" value="1"/>
</dbReference>
<evidence type="ECO:0000313" key="1">
    <source>
        <dbReference type="EMBL" id="SBT48631.1"/>
    </source>
</evidence>
<dbReference type="EMBL" id="LT594324">
    <property type="protein sequence ID" value="SBT48631.1"/>
    <property type="molecule type" value="Genomic_DNA"/>
</dbReference>
<dbReference type="PATRIC" id="fig|299146.4.peg.3343"/>
<dbReference type="AlphaFoldDB" id="A0A1A8ZXH7"/>
<name>A0A1A8ZXH7_9ACTN</name>
<dbReference type="InterPro" id="IPR027417">
    <property type="entry name" value="P-loop_NTPase"/>
</dbReference>
<reference evidence="1 2" key="1">
    <citation type="submission" date="2016-06" db="EMBL/GenBank/DDBJ databases">
        <authorList>
            <person name="Kjaerup R.B."/>
            <person name="Dalgaard T.S."/>
            <person name="Juul-Madsen H.R."/>
        </authorList>
    </citation>
    <scope>NUCLEOTIDE SEQUENCE [LARGE SCALE GENOMIC DNA]</scope>
    <source>
        <strain evidence="1 2">DSM 45248</strain>
    </source>
</reference>
<sequence>MTSGVPGPGATVDPGAVRPGADGPLLVAFAGLPGVGKSTLAVRVGAALRAPVLPVDPVERALGRYGLVGDVPGTAAYGAVAGLAEVQLGLGLSVVVDAVNPVASARGLWHDLAVRAGVPLRVIEVHCGDEAEHRRRVESRLPDEHLPTWEQTLVRRAEYEPIIGPRLVVDTAVDTDPLPGILAYLR</sequence>
<organism evidence="1 2">
    <name type="scientific">Micromonospora narathiwatensis</name>
    <dbReference type="NCBI Taxonomy" id="299146"/>
    <lineage>
        <taxon>Bacteria</taxon>
        <taxon>Bacillati</taxon>
        <taxon>Actinomycetota</taxon>
        <taxon>Actinomycetes</taxon>
        <taxon>Micromonosporales</taxon>
        <taxon>Micromonosporaceae</taxon>
        <taxon>Micromonospora</taxon>
    </lineage>
</organism>
<gene>
    <name evidence="1" type="ORF">GA0070621_3220</name>
</gene>
<accession>A0A1A8ZXH7</accession>
<keyword evidence="1" id="KW-0808">Transferase</keyword>
<dbReference type="Proteomes" id="UP000198765">
    <property type="component" value="Chromosome I"/>
</dbReference>
<protein>
    <submittedName>
        <fullName evidence="1">Predicted kinase</fullName>
    </submittedName>
</protein>
<keyword evidence="1" id="KW-0418">Kinase</keyword>
<dbReference type="Gene3D" id="3.40.50.300">
    <property type="entry name" value="P-loop containing nucleotide triphosphate hydrolases"/>
    <property type="match status" value="1"/>
</dbReference>
<dbReference type="RefSeq" id="WP_091196373.1">
    <property type="nucleotide sequence ID" value="NZ_LT594324.1"/>
</dbReference>
<dbReference type="Pfam" id="PF13671">
    <property type="entry name" value="AAA_33"/>
    <property type="match status" value="1"/>
</dbReference>
<dbReference type="PANTHER" id="PTHR37807">
    <property type="entry name" value="OS07G0160300 PROTEIN"/>
    <property type="match status" value="1"/>
</dbReference>
<evidence type="ECO:0000313" key="2">
    <source>
        <dbReference type="Proteomes" id="UP000198765"/>
    </source>
</evidence>
<dbReference type="GO" id="GO:0016301">
    <property type="term" value="F:kinase activity"/>
    <property type="evidence" value="ECO:0007669"/>
    <property type="project" value="UniProtKB-KW"/>
</dbReference>
<dbReference type="SUPFAM" id="SSF52540">
    <property type="entry name" value="P-loop containing nucleoside triphosphate hydrolases"/>
    <property type="match status" value="1"/>
</dbReference>
<keyword evidence="2" id="KW-1185">Reference proteome</keyword>